<evidence type="ECO:0000313" key="2">
    <source>
        <dbReference type="Proteomes" id="UP000624041"/>
    </source>
</evidence>
<name>A0A917Y098_9BACI</name>
<protein>
    <recommendedName>
        <fullName evidence="3">Phage protein</fullName>
    </recommendedName>
</protein>
<reference evidence="1" key="1">
    <citation type="journal article" date="2014" name="Int. J. Syst. Evol. Microbiol.">
        <title>Complete genome sequence of Corynebacterium casei LMG S-19264T (=DSM 44701T), isolated from a smear-ripened cheese.</title>
        <authorList>
            <consortium name="US DOE Joint Genome Institute (JGI-PGF)"/>
            <person name="Walter F."/>
            <person name="Albersmeier A."/>
            <person name="Kalinowski J."/>
            <person name="Ruckert C."/>
        </authorList>
    </citation>
    <scope>NUCLEOTIDE SEQUENCE</scope>
    <source>
        <strain evidence="1">JCM 17251</strain>
    </source>
</reference>
<sequence length="136" mass="15554">MKIKIRNIDLEKVIIFLENENFKGLKSVNRSKLTNYLSEQLETVVAGERTIREDGKDKPKQWLEQELKAYFDETVTVEGSNMLKPLNVVKAKIKELTSEECEQEFSGDDAYALSVLYDAFNLDEGEDVNESDNNGN</sequence>
<dbReference type="AlphaFoldDB" id="A0A917Y098"/>
<evidence type="ECO:0008006" key="3">
    <source>
        <dbReference type="Google" id="ProtNLM"/>
    </source>
</evidence>
<accession>A0A917Y098</accession>
<evidence type="ECO:0000313" key="1">
    <source>
        <dbReference type="EMBL" id="GGN59286.1"/>
    </source>
</evidence>
<proteinExistence type="predicted"/>
<dbReference type="EMBL" id="BMOS01000014">
    <property type="protein sequence ID" value="GGN59286.1"/>
    <property type="molecule type" value="Genomic_DNA"/>
</dbReference>
<dbReference type="Proteomes" id="UP000624041">
    <property type="component" value="Unassembled WGS sequence"/>
</dbReference>
<keyword evidence="2" id="KW-1185">Reference proteome</keyword>
<dbReference type="RefSeq" id="WP_188857313.1">
    <property type="nucleotide sequence ID" value="NZ_BMOS01000014.1"/>
</dbReference>
<organism evidence="1 2">
    <name type="scientific">Oceanobacillus indicireducens</name>
    <dbReference type="NCBI Taxonomy" id="1004261"/>
    <lineage>
        <taxon>Bacteria</taxon>
        <taxon>Bacillati</taxon>
        <taxon>Bacillota</taxon>
        <taxon>Bacilli</taxon>
        <taxon>Bacillales</taxon>
        <taxon>Bacillaceae</taxon>
        <taxon>Oceanobacillus</taxon>
    </lineage>
</organism>
<reference evidence="1" key="2">
    <citation type="submission" date="2020-09" db="EMBL/GenBank/DDBJ databases">
        <authorList>
            <person name="Sun Q."/>
            <person name="Ohkuma M."/>
        </authorList>
    </citation>
    <scope>NUCLEOTIDE SEQUENCE</scope>
    <source>
        <strain evidence="1">JCM 17251</strain>
    </source>
</reference>
<gene>
    <name evidence="1" type="ORF">GCM10007971_22230</name>
</gene>
<comment type="caution">
    <text evidence="1">The sequence shown here is derived from an EMBL/GenBank/DDBJ whole genome shotgun (WGS) entry which is preliminary data.</text>
</comment>